<accession>A0A336LS90</accession>
<keyword evidence="9" id="KW-0862">Zinc</keyword>
<evidence type="ECO:0000256" key="10">
    <source>
        <dbReference type="ARBA" id="ARBA00022989"/>
    </source>
</evidence>
<reference evidence="19" key="1">
    <citation type="submission" date="2018-07" db="EMBL/GenBank/DDBJ databases">
        <authorList>
            <person name="Quirk P.G."/>
            <person name="Krulwich T.A."/>
        </authorList>
    </citation>
    <scope>NUCLEOTIDE SEQUENCE</scope>
</reference>
<evidence type="ECO:0000256" key="4">
    <source>
        <dbReference type="ARBA" id="ARBA00022670"/>
    </source>
</evidence>
<dbReference type="CDD" id="cd03875">
    <property type="entry name" value="M28_Fxna_like"/>
    <property type="match status" value="1"/>
</dbReference>
<feature type="domain" description="Peptidase M28" evidence="16">
    <location>
        <begin position="134"/>
        <end position="326"/>
    </location>
</feature>
<feature type="transmembrane region" description="Helical" evidence="15">
    <location>
        <begin position="15"/>
        <end position="38"/>
    </location>
</feature>
<evidence type="ECO:0000256" key="13">
    <source>
        <dbReference type="ARBA" id="ARBA00023180"/>
    </source>
</evidence>
<dbReference type="GO" id="GO:0006508">
    <property type="term" value="P:proteolysis"/>
    <property type="evidence" value="ECO:0007669"/>
    <property type="project" value="UniProtKB-KW"/>
</dbReference>
<evidence type="ECO:0000256" key="7">
    <source>
        <dbReference type="ARBA" id="ARBA00022801"/>
    </source>
</evidence>
<evidence type="ECO:0000256" key="6">
    <source>
        <dbReference type="ARBA" id="ARBA00022723"/>
    </source>
</evidence>
<dbReference type="Pfam" id="PF22248">
    <property type="entry name" value="ERMP1_C"/>
    <property type="match status" value="1"/>
</dbReference>
<name>A0A336LS90_CULSO</name>
<feature type="transmembrane region" description="Helical" evidence="15">
    <location>
        <begin position="535"/>
        <end position="563"/>
    </location>
</feature>
<feature type="transmembrane region" description="Helical" evidence="15">
    <location>
        <begin position="481"/>
        <end position="498"/>
    </location>
</feature>
<dbReference type="InterPro" id="IPR007484">
    <property type="entry name" value="Peptidase_M28"/>
</dbReference>
<dbReference type="InterPro" id="IPR045175">
    <property type="entry name" value="M28_fam"/>
</dbReference>
<proteinExistence type="inferred from homology"/>
<feature type="transmembrane region" description="Helical" evidence="15">
    <location>
        <begin position="443"/>
        <end position="469"/>
    </location>
</feature>
<comment type="subcellular location">
    <subcellularLocation>
        <location evidence="2">Endoplasmic reticulum membrane</location>
        <topology evidence="2">Multi-pass membrane protein</topology>
    </subcellularLocation>
</comment>
<feature type="transmembrane region" description="Helical" evidence="15">
    <location>
        <begin position="575"/>
        <end position="599"/>
    </location>
</feature>
<dbReference type="GO" id="GO:0008235">
    <property type="term" value="F:metalloexopeptidase activity"/>
    <property type="evidence" value="ECO:0007669"/>
    <property type="project" value="InterPro"/>
</dbReference>
<keyword evidence="8" id="KW-0256">Endoplasmic reticulum</keyword>
<organism evidence="19">
    <name type="scientific">Culicoides sonorensis</name>
    <name type="common">Biting midge</name>
    <dbReference type="NCBI Taxonomy" id="179676"/>
    <lineage>
        <taxon>Eukaryota</taxon>
        <taxon>Metazoa</taxon>
        <taxon>Ecdysozoa</taxon>
        <taxon>Arthropoda</taxon>
        <taxon>Hexapoda</taxon>
        <taxon>Insecta</taxon>
        <taxon>Pterygota</taxon>
        <taxon>Neoptera</taxon>
        <taxon>Endopterygota</taxon>
        <taxon>Diptera</taxon>
        <taxon>Nematocera</taxon>
        <taxon>Chironomoidea</taxon>
        <taxon>Ceratopogonidae</taxon>
        <taxon>Ceratopogoninae</taxon>
        <taxon>Culicoides</taxon>
        <taxon>Monoculicoides</taxon>
    </lineage>
</organism>
<dbReference type="PANTHER" id="PTHR12147">
    <property type="entry name" value="METALLOPEPTIDASE M28 FAMILY MEMBER"/>
    <property type="match status" value="1"/>
</dbReference>
<evidence type="ECO:0000256" key="12">
    <source>
        <dbReference type="ARBA" id="ARBA00023136"/>
    </source>
</evidence>
<keyword evidence="13" id="KW-0325">Glycoprotein</keyword>
<dbReference type="EMBL" id="UFQT01000137">
    <property type="protein sequence ID" value="SSX20685.1"/>
    <property type="molecule type" value="Genomic_DNA"/>
</dbReference>
<keyword evidence="11" id="KW-0482">Metalloprotease</keyword>
<feature type="transmembrane region" description="Helical" evidence="15">
    <location>
        <begin position="606"/>
        <end position="630"/>
    </location>
</feature>
<dbReference type="GO" id="GO:0046872">
    <property type="term" value="F:metal ion binding"/>
    <property type="evidence" value="ECO:0007669"/>
    <property type="project" value="UniProtKB-KW"/>
</dbReference>
<keyword evidence="12 15" id="KW-0472">Membrane</keyword>
<dbReference type="FunFam" id="3.40.630.10:FF:000008">
    <property type="entry name" value="Endoplasmic reticulum metallopeptidase 1"/>
    <property type="match status" value="1"/>
</dbReference>
<evidence type="ECO:0000259" key="17">
    <source>
        <dbReference type="Pfam" id="PF22248"/>
    </source>
</evidence>
<protein>
    <recommendedName>
        <fullName evidence="14">FXNA-like protease</fullName>
    </recommendedName>
</protein>
<dbReference type="VEuPathDB" id="VectorBase:CSON002249"/>
<keyword evidence="4" id="KW-0645">Protease</keyword>
<dbReference type="InterPro" id="IPR048024">
    <property type="entry name" value="Fxna-like_M28_dom"/>
</dbReference>
<evidence type="ECO:0000256" key="14">
    <source>
        <dbReference type="ARBA" id="ARBA00078796"/>
    </source>
</evidence>
<feature type="domain" description="Endoplasmic reticulum metallopeptidase 1-like C-terminal" evidence="17">
    <location>
        <begin position="637"/>
        <end position="869"/>
    </location>
</feature>
<evidence type="ECO:0000256" key="9">
    <source>
        <dbReference type="ARBA" id="ARBA00022833"/>
    </source>
</evidence>
<evidence type="ECO:0000313" key="19">
    <source>
        <dbReference type="EMBL" id="SSX20685.1"/>
    </source>
</evidence>
<evidence type="ECO:0000256" key="2">
    <source>
        <dbReference type="ARBA" id="ARBA00004477"/>
    </source>
</evidence>
<gene>
    <name evidence="19" type="primary">CSON002249</name>
</gene>
<evidence type="ECO:0000256" key="5">
    <source>
        <dbReference type="ARBA" id="ARBA00022692"/>
    </source>
</evidence>
<keyword evidence="6" id="KW-0479">Metal-binding</keyword>
<keyword evidence="10 15" id="KW-1133">Transmembrane helix</keyword>
<dbReference type="PANTHER" id="PTHR12147:SF22">
    <property type="entry name" value="ENDOPLASMIC RETICULUM METALLOPEPTIDASE 1"/>
    <property type="match status" value="1"/>
</dbReference>
<comment type="cofactor">
    <cofactor evidence="1">
        <name>Zn(2+)</name>
        <dbReference type="ChEBI" id="CHEBI:29105"/>
    </cofactor>
</comment>
<evidence type="ECO:0000259" key="16">
    <source>
        <dbReference type="Pfam" id="PF04389"/>
    </source>
</evidence>
<evidence type="ECO:0000259" key="18">
    <source>
        <dbReference type="Pfam" id="PF22249"/>
    </source>
</evidence>
<dbReference type="SUPFAM" id="SSF53187">
    <property type="entry name" value="Zn-dependent exopeptidases"/>
    <property type="match status" value="1"/>
</dbReference>
<evidence type="ECO:0000256" key="11">
    <source>
        <dbReference type="ARBA" id="ARBA00023049"/>
    </source>
</evidence>
<evidence type="ECO:0000256" key="8">
    <source>
        <dbReference type="ARBA" id="ARBA00022824"/>
    </source>
</evidence>
<dbReference type="AlphaFoldDB" id="A0A336LS90"/>
<dbReference type="Gene3D" id="3.40.630.10">
    <property type="entry name" value="Zn peptidases"/>
    <property type="match status" value="1"/>
</dbReference>
<evidence type="ECO:0000256" key="1">
    <source>
        <dbReference type="ARBA" id="ARBA00001947"/>
    </source>
</evidence>
<evidence type="ECO:0000256" key="15">
    <source>
        <dbReference type="SAM" id="Phobius"/>
    </source>
</evidence>
<dbReference type="OMA" id="SGPWNIT"/>
<keyword evidence="7" id="KW-0378">Hydrolase</keyword>
<feature type="transmembrane region" description="Helical" evidence="15">
    <location>
        <begin position="504"/>
        <end position="523"/>
    </location>
</feature>
<sequence>MDDNKYYKANNAHSLPSWCFFMALFMCIVCGLISDFLFNSHFPKALENEVQNPNDFLGVRGFKLLEGLTQWVRVTGTYENEVLAYTFLMEEVKLIQKNANPSQFIETDSQIVSGSYEINFWGYDLANVYRNVQNIVVKLHGKSNSTSSLMFNCHFDSVPGSPGASDDAANCIVMIEVLRVLSKSSQRLKYSIIFLFNGAEETPLQASHGFITQHKWAKDIKTFINLESCGSGGKEMLFQAGPRNPWLIKMYSNVPHPSAQVAAEEIFQSGVIPSDTDFRIFRDFAKIPGLDFAHNRNGYRYHTKFDSIEFLTPEFLQRTGDNALTLARVIADSDDLELVEHQTRGDTIYFDVLGLIFIFYPAGFGALMNISLSGAAVIVPFFAWFRITQKSHLKYLLGSTIIGCFILTISMGFAYITCFYLIAPFLDITGHSMSWYATPSLAIIIYGSASLGVMLATYAILHSFVTLWYMTPVSVGLTVQAYINGVNIFWGLLIWLSIHFGYRFGYGIAVGLFVTLITNTITIMGKYLNSNKAWVIIHFFGQIFVMIWTTFIVNMVIGAFISILGRIGGDKNPDQLIGCLICAGTIVIVSYLLPLIVLFKKPAKYYMFLFFLCFITILLTCFTKIGFPYINEQNFEPRVQRHYVSHTLRTFYDPNGNIRYSDSGYYFRVIDRNTHRTLKGIIQQELIDQLDYRFCRNETYCGIPAINVRQINAGGFWLPGSTPILTHKVQLQKNSIKIISSTEKIYNFTLTENICSVMIIKPNIRAGVNLIDWDLTNVNHHKPLSHATEEQKETGFPVLIQHGLKDRQPFKFSIKLTSKAPFNGTWVDILLITHHWEYQKHFTADFKNLLAKFPEWAFIVPEVANVDGYKF</sequence>
<dbReference type="GO" id="GO:0005789">
    <property type="term" value="C:endoplasmic reticulum membrane"/>
    <property type="evidence" value="ECO:0007669"/>
    <property type="project" value="UniProtKB-SubCell"/>
</dbReference>
<feature type="transmembrane region" description="Helical" evidence="15">
    <location>
        <begin position="395"/>
        <end position="423"/>
    </location>
</feature>
<dbReference type="Pfam" id="PF04389">
    <property type="entry name" value="Peptidase_M28"/>
    <property type="match status" value="1"/>
</dbReference>
<comment type="similarity">
    <text evidence="3">Belongs to the peptidase M28 family.</text>
</comment>
<keyword evidence="5 15" id="KW-0812">Transmembrane</keyword>
<dbReference type="InterPro" id="IPR053973">
    <property type="entry name" value="ERMP1-like_C"/>
</dbReference>
<evidence type="ECO:0000256" key="3">
    <source>
        <dbReference type="ARBA" id="ARBA00010918"/>
    </source>
</evidence>
<feature type="domain" description="Endoplasmic reticulum metallopeptidase 1/1-A TM" evidence="18">
    <location>
        <begin position="402"/>
        <end position="621"/>
    </location>
</feature>
<dbReference type="InterPro" id="IPR053974">
    <property type="entry name" value="ERMP1_1-A_TM"/>
</dbReference>
<feature type="transmembrane region" description="Helical" evidence="15">
    <location>
        <begin position="370"/>
        <end position="388"/>
    </location>
</feature>
<dbReference type="Pfam" id="PF22249">
    <property type="entry name" value="ERMP1-TM"/>
    <property type="match status" value="1"/>
</dbReference>